<feature type="compositionally biased region" description="Low complexity" evidence="6">
    <location>
        <begin position="300"/>
        <end position="315"/>
    </location>
</feature>
<feature type="transmembrane region" description="Helical" evidence="7">
    <location>
        <begin position="230"/>
        <end position="251"/>
    </location>
</feature>
<gene>
    <name evidence="9" type="ORF">BJX68DRAFT_241262</name>
</gene>
<accession>A0ABR4K2Q4</accession>
<evidence type="ECO:0000256" key="6">
    <source>
        <dbReference type="SAM" id="MobiDB-lite"/>
    </source>
</evidence>
<keyword evidence="10" id="KW-1185">Reference proteome</keyword>
<protein>
    <recommendedName>
        <fullName evidence="8">Rhodopsin domain-containing protein</fullName>
    </recommendedName>
</protein>
<feature type="transmembrane region" description="Helical" evidence="7">
    <location>
        <begin position="70"/>
        <end position="91"/>
    </location>
</feature>
<comment type="subcellular location">
    <subcellularLocation>
        <location evidence="1">Membrane</location>
        <topology evidence="1">Multi-pass membrane protein</topology>
    </subcellularLocation>
</comment>
<evidence type="ECO:0000256" key="5">
    <source>
        <dbReference type="ARBA" id="ARBA00038359"/>
    </source>
</evidence>
<feature type="transmembrane region" description="Helical" evidence="7">
    <location>
        <begin position="195"/>
        <end position="218"/>
    </location>
</feature>
<feature type="transmembrane region" description="Helical" evidence="7">
    <location>
        <begin position="263"/>
        <end position="288"/>
    </location>
</feature>
<evidence type="ECO:0000259" key="8">
    <source>
        <dbReference type="Pfam" id="PF20684"/>
    </source>
</evidence>
<evidence type="ECO:0000256" key="7">
    <source>
        <dbReference type="SAM" id="Phobius"/>
    </source>
</evidence>
<sequence>MSHAASASGNPDTVPALAAPEGQVSNLDNPYSLKSYIYGTAAVTITLSTVAVALRVYVKARVLRRAQIEEYILILSLIGFYFFSGFMIYAAHLGQGTHQWNVSVAHFQEVVQWANIIEIVYCPTILGAKVAMLLQLKRIFLGVTRGKLYWLHEVLLWTNIPCYLAIMFSFAFACVPREKIWEPHLPGRCISVNGLLIGSSVLNVVSDITILLLPLVVIIRLQLPARSKMILAAVFGTGILGCIASIFRLVYGILLTQTHDFTWGIAPIGLWALGEICSAILSGAIPMLPGFVKFVRDRNASSNRDGSSANNASGSRRAKRSRNTNTKNTESEAQIITLPGRDNEDNKGMHEHYYEMGVMDDAHGSVSALIDHDGGDHGRGRGDGNGNGIMRTVHIRTEYVKA</sequence>
<organism evidence="9 10">
    <name type="scientific">Aspergillus pseudodeflectus</name>
    <dbReference type="NCBI Taxonomy" id="176178"/>
    <lineage>
        <taxon>Eukaryota</taxon>
        <taxon>Fungi</taxon>
        <taxon>Dikarya</taxon>
        <taxon>Ascomycota</taxon>
        <taxon>Pezizomycotina</taxon>
        <taxon>Eurotiomycetes</taxon>
        <taxon>Eurotiomycetidae</taxon>
        <taxon>Eurotiales</taxon>
        <taxon>Aspergillaceae</taxon>
        <taxon>Aspergillus</taxon>
        <taxon>Aspergillus subgen. Nidulantes</taxon>
    </lineage>
</organism>
<feature type="transmembrane region" description="Helical" evidence="7">
    <location>
        <begin position="154"/>
        <end position="175"/>
    </location>
</feature>
<evidence type="ECO:0000313" key="9">
    <source>
        <dbReference type="EMBL" id="KAL2846341.1"/>
    </source>
</evidence>
<dbReference type="Proteomes" id="UP001610444">
    <property type="component" value="Unassembled WGS sequence"/>
</dbReference>
<dbReference type="InterPro" id="IPR052337">
    <property type="entry name" value="SAT4-like"/>
</dbReference>
<evidence type="ECO:0000256" key="1">
    <source>
        <dbReference type="ARBA" id="ARBA00004141"/>
    </source>
</evidence>
<comment type="caution">
    <text evidence="9">The sequence shown here is derived from an EMBL/GenBank/DDBJ whole genome shotgun (WGS) entry which is preliminary data.</text>
</comment>
<dbReference type="RefSeq" id="XP_070897156.1">
    <property type="nucleotide sequence ID" value="XM_071040805.1"/>
</dbReference>
<keyword evidence="2 7" id="KW-0812">Transmembrane</keyword>
<feature type="compositionally biased region" description="Polar residues" evidence="6">
    <location>
        <begin position="324"/>
        <end position="334"/>
    </location>
</feature>
<dbReference type="PANTHER" id="PTHR33048:SF47">
    <property type="entry name" value="INTEGRAL MEMBRANE PROTEIN-RELATED"/>
    <property type="match status" value="1"/>
</dbReference>
<evidence type="ECO:0000256" key="4">
    <source>
        <dbReference type="ARBA" id="ARBA00023136"/>
    </source>
</evidence>
<keyword evidence="4 7" id="KW-0472">Membrane</keyword>
<reference evidence="9 10" key="1">
    <citation type="submission" date="2024-07" db="EMBL/GenBank/DDBJ databases">
        <title>Section-level genome sequencing and comparative genomics of Aspergillus sections Usti and Cavernicolus.</title>
        <authorList>
            <consortium name="Lawrence Berkeley National Laboratory"/>
            <person name="Nybo J.L."/>
            <person name="Vesth T.C."/>
            <person name="Theobald S."/>
            <person name="Frisvad J.C."/>
            <person name="Larsen T.O."/>
            <person name="Kjaerboelling I."/>
            <person name="Rothschild-Mancinelli K."/>
            <person name="Lyhne E.K."/>
            <person name="Kogle M.E."/>
            <person name="Barry K."/>
            <person name="Clum A."/>
            <person name="Na H."/>
            <person name="Ledsgaard L."/>
            <person name="Lin J."/>
            <person name="Lipzen A."/>
            <person name="Kuo A."/>
            <person name="Riley R."/>
            <person name="Mondo S."/>
            <person name="LaButti K."/>
            <person name="Haridas S."/>
            <person name="Pangalinan J."/>
            <person name="Salamov A.A."/>
            <person name="Simmons B.A."/>
            <person name="Magnuson J.K."/>
            <person name="Chen J."/>
            <person name="Drula E."/>
            <person name="Henrissat B."/>
            <person name="Wiebenga A."/>
            <person name="Lubbers R.J."/>
            <person name="Gomes A.C."/>
            <person name="Macurrencykelacurrency M.R."/>
            <person name="Stajich J."/>
            <person name="Grigoriev I.V."/>
            <person name="Mortensen U.H."/>
            <person name="De vries R.P."/>
            <person name="Baker S.E."/>
            <person name="Andersen M.R."/>
        </authorList>
    </citation>
    <scope>NUCLEOTIDE SEQUENCE [LARGE SCALE GENOMIC DNA]</scope>
    <source>
        <strain evidence="9 10">CBS 756.74</strain>
    </source>
</reference>
<name>A0ABR4K2Q4_9EURO</name>
<dbReference type="Pfam" id="PF20684">
    <property type="entry name" value="Fung_rhodopsin"/>
    <property type="match status" value="1"/>
</dbReference>
<evidence type="ECO:0000256" key="2">
    <source>
        <dbReference type="ARBA" id="ARBA00022692"/>
    </source>
</evidence>
<feature type="transmembrane region" description="Helical" evidence="7">
    <location>
        <begin position="36"/>
        <end position="58"/>
    </location>
</feature>
<feature type="region of interest" description="Disordered" evidence="6">
    <location>
        <begin position="300"/>
        <end position="348"/>
    </location>
</feature>
<keyword evidence="3 7" id="KW-1133">Transmembrane helix</keyword>
<comment type="similarity">
    <text evidence="5">Belongs to the SAT4 family.</text>
</comment>
<dbReference type="PANTHER" id="PTHR33048">
    <property type="entry name" value="PTH11-LIKE INTEGRAL MEMBRANE PROTEIN (AFU_ORTHOLOGUE AFUA_5G11245)"/>
    <property type="match status" value="1"/>
</dbReference>
<proteinExistence type="inferred from homology"/>
<dbReference type="InterPro" id="IPR049326">
    <property type="entry name" value="Rhodopsin_dom_fungi"/>
</dbReference>
<evidence type="ECO:0000256" key="3">
    <source>
        <dbReference type="ARBA" id="ARBA00022989"/>
    </source>
</evidence>
<dbReference type="GeneID" id="98155969"/>
<feature type="domain" description="Rhodopsin" evidence="8">
    <location>
        <begin position="54"/>
        <end position="289"/>
    </location>
</feature>
<evidence type="ECO:0000313" key="10">
    <source>
        <dbReference type="Proteomes" id="UP001610444"/>
    </source>
</evidence>
<dbReference type="EMBL" id="JBFXLR010000033">
    <property type="protein sequence ID" value="KAL2846341.1"/>
    <property type="molecule type" value="Genomic_DNA"/>
</dbReference>